<comment type="caution">
    <text evidence="2">The sequence shown here is derived from an EMBL/GenBank/DDBJ whole genome shotgun (WGS) entry which is preliminary data.</text>
</comment>
<dbReference type="CDD" id="cd22157">
    <property type="entry name" value="F-box_AtFBW1-like"/>
    <property type="match status" value="1"/>
</dbReference>
<sequence length="364" mass="41844">MARDVPQKMNKDEEEKAVEDSMCESVIIGILSRLPAESVLRFKSVCKVWRTLIEEPFFIEKHFEQVQRGANTKPNSIMFVNHNDGRLYSLDIESLSLSCDECPKKTYSPVIDPPKDMQFVHTTATGFGYDAKVKDYKLVRITSLSSFHDELQQEVSEVKVLTLGTNTWRELYHVPYNVGSAPGKLINGALHWIDVYRNQLICFNIEEEEVKEMAKPVYMTNNKVRNIRVFELGGCLALVCRSTKKGSDIEVWVMKEYGLENSWTKMFSIDLKRLPCSAHEFHLSEVQVLTVGTNAWRRLPSVPYHVVNDRYYDSAVAGKLVNGAIHWIDNSRKVVFCFDIEKKSSKKCAATRLLMKWVMFKLPN</sequence>
<dbReference type="EMBL" id="JBBNAE010000009">
    <property type="protein sequence ID" value="KAK9096005.1"/>
    <property type="molecule type" value="Genomic_DNA"/>
</dbReference>
<dbReference type="SUPFAM" id="SSF81383">
    <property type="entry name" value="F-box domain"/>
    <property type="match status" value="1"/>
</dbReference>
<protein>
    <recommendedName>
        <fullName evidence="1">F-box domain-containing protein</fullName>
    </recommendedName>
</protein>
<dbReference type="NCBIfam" id="TIGR01640">
    <property type="entry name" value="F_box_assoc_1"/>
    <property type="match status" value="1"/>
</dbReference>
<dbReference type="Pfam" id="PF07734">
    <property type="entry name" value="FBA_1"/>
    <property type="match status" value="1"/>
</dbReference>
<dbReference type="SMART" id="SM00256">
    <property type="entry name" value="FBOX"/>
    <property type="match status" value="1"/>
</dbReference>
<accession>A0AAP0EPP4</accession>
<name>A0AAP0EPP4_9MAGN</name>
<dbReference type="Proteomes" id="UP001417504">
    <property type="component" value="Unassembled WGS sequence"/>
</dbReference>
<gene>
    <name evidence="2" type="ORF">Sjap_021502</name>
</gene>
<dbReference type="PANTHER" id="PTHR31111">
    <property type="entry name" value="BNAA05G37150D PROTEIN-RELATED"/>
    <property type="match status" value="1"/>
</dbReference>
<dbReference type="InterPro" id="IPR036047">
    <property type="entry name" value="F-box-like_dom_sf"/>
</dbReference>
<proteinExistence type="predicted"/>
<dbReference type="InterPro" id="IPR017451">
    <property type="entry name" value="F-box-assoc_interact_dom"/>
</dbReference>
<dbReference type="Pfam" id="PF00646">
    <property type="entry name" value="F-box"/>
    <property type="match status" value="1"/>
</dbReference>
<evidence type="ECO:0000313" key="2">
    <source>
        <dbReference type="EMBL" id="KAK9096005.1"/>
    </source>
</evidence>
<organism evidence="2 3">
    <name type="scientific">Stephania japonica</name>
    <dbReference type="NCBI Taxonomy" id="461633"/>
    <lineage>
        <taxon>Eukaryota</taxon>
        <taxon>Viridiplantae</taxon>
        <taxon>Streptophyta</taxon>
        <taxon>Embryophyta</taxon>
        <taxon>Tracheophyta</taxon>
        <taxon>Spermatophyta</taxon>
        <taxon>Magnoliopsida</taxon>
        <taxon>Ranunculales</taxon>
        <taxon>Menispermaceae</taxon>
        <taxon>Menispermoideae</taxon>
        <taxon>Cissampelideae</taxon>
        <taxon>Stephania</taxon>
    </lineage>
</organism>
<feature type="domain" description="F-box" evidence="1">
    <location>
        <begin position="22"/>
        <end position="61"/>
    </location>
</feature>
<evidence type="ECO:0000313" key="3">
    <source>
        <dbReference type="Proteomes" id="UP001417504"/>
    </source>
</evidence>
<dbReference type="SUPFAM" id="SSF50965">
    <property type="entry name" value="Galactose oxidase, central domain"/>
    <property type="match status" value="1"/>
</dbReference>
<reference evidence="2 3" key="1">
    <citation type="submission" date="2024-01" db="EMBL/GenBank/DDBJ databases">
        <title>Genome assemblies of Stephania.</title>
        <authorList>
            <person name="Yang L."/>
        </authorList>
    </citation>
    <scope>NUCLEOTIDE SEQUENCE [LARGE SCALE GENOMIC DNA]</scope>
    <source>
        <strain evidence="2">QJT</strain>
        <tissue evidence="2">Leaf</tissue>
    </source>
</reference>
<dbReference type="InterPro" id="IPR006527">
    <property type="entry name" value="F-box-assoc_dom_typ1"/>
</dbReference>
<dbReference type="Gene3D" id="1.20.1280.50">
    <property type="match status" value="1"/>
</dbReference>
<dbReference type="InterPro" id="IPR011043">
    <property type="entry name" value="Gal_Oxase/kelch_b-propeller"/>
</dbReference>
<dbReference type="InterPro" id="IPR001810">
    <property type="entry name" value="F-box_dom"/>
</dbReference>
<evidence type="ECO:0000259" key="1">
    <source>
        <dbReference type="SMART" id="SM00256"/>
    </source>
</evidence>
<dbReference type="AlphaFoldDB" id="A0AAP0EPP4"/>
<keyword evidence="3" id="KW-1185">Reference proteome</keyword>
<dbReference type="PANTHER" id="PTHR31111:SF136">
    <property type="entry name" value="F-BOX ASSOCIATED DOMAIN-CONTAINING PROTEIN"/>
    <property type="match status" value="1"/>
</dbReference>